<feature type="transmembrane region" description="Helical" evidence="1">
    <location>
        <begin position="378"/>
        <end position="396"/>
    </location>
</feature>
<keyword evidence="1" id="KW-1133">Transmembrane helix</keyword>
<evidence type="ECO:0000313" key="2">
    <source>
        <dbReference type="EMBL" id="HIZ65108.1"/>
    </source>
</evidence>
<feature type="transmembrane region" description="Helical" evidence="1">
    <location>
        <begin position="250"/>
        <end position="272"/>
    </location>
</feature>
<dbReference type="Proteomes" id="UP000824056">
    <property type="component" value="Unassembled WGS sequence"/>
</dbReference>
<feature type="transmembrane region" description="Helical" evidence="1">
    <location>
        <begin position="208"/>
        <end position="229"/>
    </location>
</feature>
<evidence type="ECO:0000256" key="1">
    <source>
        <dbReference type="SAM" id="Phobius"/>
    </source>
</evidence>
<dbReference type="GO" id="GO:0140359">
    <property type="term" value="F:ABC-type transporter activity"/>
    <property type="evidence" value="ECO:0007669"/>
    <property type="project" value="InterPro"/>
</dbReference>
<dbReference type="GO" id="GO:0016020">
    <property type="term" value="C:membrane"/>
    <property type="evidence" value="ECO:0007669"/>
    <property type="project" value="UniProtKB-SubCell"/>
</dbReference>
<dbReference type="EMBL" id="DXBG01000104">
    <property type="protein sequence ID" value="HIZ65108.1"/>
    <property type="molecule type" value="Genomic_DNA"/>
</dbReference>
<sequence>MFFELLKKECSQTLKSLIYWLYVFCLLVFFYSQMGSGSFDNIAKPVPGEEENYGTVISKEEDKIMESTLGELANNLDQDSWTVYPVGFAKHVTLSPEEKQEIEEIFQNCTGLSLEEASQIIADSYTQVQGGAIMQTKEIAIKPLSSLTYEEFQKQMEKVCQILGSGSDYEYQSYSQGVEVPATYEQALERYENLMEKDKLTGGYARLFADYVGIALGMLPVFAAVTRFLRDKRAQMAELVYVRKASSAAVVLSRYLAMVIMLLLPVLLLSFYSLSQCMAYAKSTGTDIDYFAFLPVVFGWLLPEILAVSAVGMFFTELTDTALGVLVQGIWWFTDIFTGAAGGLSTGNFGMHLILRHNSIMGYDVFQDHLQEFCLNRAGYFLLALVLVVLTVLLYGEKRKGRWNFYGKIRSFSERKSAVSSAHTLRS</sequence>
<gene>
    <name evidence="2" type="ORF">H9809_04280</name>
</gene>
<feature type="transmembrane region" description="Helical" evidence="1">
    <location>
        <begin position="292"/>
        <end position="315"/>
    </location>
</feature>
<organism evidence="2 3">
    <name type="scientific">Candidatus Blautia pullicola</name>
    <dbReference type="NCBI Taxonomy" id="2838498"/>
    <lineage>
        <taxon>Bacteria</taxon>
        <taxon>Bacillati</taxon>
        <taxon>Bacillota</taxon>
        <taxon>Clostridia</taxon>
        <taxon>Lachnospirales</taxon>
        <taxon>Lachnospiraceae</taxon>
        <taxon>Blautia</taxon>
    </lineage>
</organism>
<feature type="transmembrane region" description="Helical" evidence="1">
    <location>
        <begin position="322"/>
        <end position="344"/>
    </location>
</feature>
<reference evidence="2" key="1">
    <citation type="journal article" date="2021" name="PeerJ">
        <title>Extensive microbial diversity within the chicken gut microbiome revealed by metagenomics and culture.</title>
        <authorList>
            <person name="Gilroy R."/>
            <person name="Ravi A."/>
            <person name="Getino M."/>
            <person name="Pursley I."/>
            <person name="Horton D.L."/>
            <person name="Alikhan N.F."/>
            <person name="Baker D."/>
            <person name="Gharbi K."/>
            <person name="Hall N."/>
            <person name="Watson M."/>
            <person name="Adriaenssens E.M."/>
            <person name="Foster-Nyarko E."/>
            <person name="Jarju S."/>
            <person name="Secka A."/>
            <person name="Antonio M."/>
            <person name="Oren A."/>
            <person name="Chaudhuri R.R."/>
            <person name="La Ragione R."/>
            <person name="Hildebrand F."/>
            <person name="Pallen M.J."/>
        </authorList>
    </citation>
    <scope>NUCLEOTIDE SEQUENCE</scope>
    <source>
        <strain evidence="2">1068</strain>
    </source>
</reference>
<reference evidence="2" key="2">
    <citation type="submission" date="2021-04" db="EMBL/GenBank/DDBJ databases">
        <authorList>
            <person name="Gilroy R."/>
        </authorList>
    </citation>
    <scope>NUCLEOTIDE SEQUENCE</scope>
    <source>
        <strain evidence="2">1068</strain>
    </source>
</reference>
<proteinExistence type="predicted"/>
<dbReference type="AlphaFoldDB" id="A0A9D2JSI8"/>
<accession>A0A9D2JSI8</accession>
<keyword evidence="1" id="KW-0812">Transmembrane</keyword>
<evidence type="ECO:0000313" key="3">
    <source>
        <dbReference type="Proteomes" id="UP000824056"/>
    </source>
</evidence>
<feature type="transmembrane region" description="Helical" evidence="1">
    <location>
        <begin position="17"/>
        <end position="34"/>
    </location>
</feature>
<keyword evidence="1" id="KW-0472">Membrane</keyword>
<protein>
    <submittedName>
        <fullName evidence="2">ABC transporter permease</fullName>
    </submittedName>
</protein>
<name>A0A9D2JSI8_9FIRM</name>
<comment type="caution">
    <text evidence="2">The sequence shown here is derived from an EMBL/GenBank/DDBJ whole genome shotgun (WGS) entry which is preliminary data.</text>
</comment>